<dbReference type="InterPro" id="IPR002645">
    <property type="entry name" value="STAS_dom"/>
</dbReference>
<dbReference type="RefSeq" id="WP_221871222.1">
    <property type="nucleotide sequence ID" value="NZ_JACWFH010000007.1"/>
</dbReference>
<dbReference type="Gene3D" id="3.30.750.24">
    <property type="entry name" value="STAS domain"/>
    <property type="match status" value="1"/>
</dbReference>
<protein>
    <submittedName>
        <fullName evidence="2">STAS domain-containing protein</fullName>
    </submittedName>
</protein>
<dbReference type="Proteomes" id="UP000769780">
    <property type="component" value="Unassembled WGS sequence"/>
</dbReference>
<comment type="caution">
    <text evidence="2">The sequence shown here is derived from an EMBL/GenBank/DDBJ whole genome shotgun (WGS) entry which is preliminary data.</text>
</comment>
<reference evidence="2 3" key="1">
    <citation type="submission" date="2020-07" db="EMBL/GenBank/DDBJ databases">
        <title>Fungal Genomes of the International Space Station.</title>
        <authorList>
            <person name="Seuylemezian A."/>
            <person name="Singh N.K."/>
            <person name="Wood J."/>
            <person name="Venkateswaran K."/>
        </authorList>
    </citation>
    <scope>NUCLEOTIDE SEQUENCE [LARGE SCALE GENOMIC DNA]</scope>
    <source>
        <strain evidence="2 3">PL-B2</strain>
    </source>
</reference>
<dbReference type="PANTHER" id="PTHR33745">
    <property type="entry name" value="RSBT ANTAGONIST PROTEIN RSBS-RELATED"/>
    <property type="match status" value="1"/>
</dbReference>
<organism evidence="2 3">
    <name type="scientific">Mesobacillus maritimus</name>
    <dbReference type="NCBI Taxonomy" id="1643336"/>
    <lineage>
        <taxon>Bacteria</taxon>
        <taxon>Bacillati</taxon>
        <taxon>Bacillota</taxon>
        <taxon>Bacilli</taxon>
        <taxon>Bacillales</taxon>
        <taxon>Bacillaceae</taxon>
        <taxon>Mesobacillus</taxon>
    </lineage>
</organism>
<dbReference type="PANTHER" id="PTHR33745:SF8">
    <property type="entry name" value="BLUE-LIGHT PHOTORECEPTOR"/>
    <property type="match status" value="1"/>
</dbReference>
<sequence>MELTFNERTSIAEFITENKQHFEKKLLSEAVNVASKIKDILKKGNIDLLVNAQRLVLYVVKQREEELVQFANEEGIVWAKHSMTLAFKLEWVQAIRRTLWHFLYKYDQLSNNSNELDRFYDLEKQINEQLDQFLNTFFLSYSNYKDELISSQRKLVEHLSVPIIPVSPTVAVLPLIGMIDSYRIKTIEEKVLIDIANLKVQTLIIDLSGIVNMEKDILDHFQKVLSGVSLMGCEAVITGIRPELVRNMIHSGISFTEKADTRGTLQQTLKKYLNVDSTDNIM</sequence>
<name>A0ABS7K0W9_9BACI</name>
<feature type="domain" description="STAS" evidence="1">
    <location>
        <begin position="160"/>
        <end position="272"/>
    </location>
</feature>
<accession>A0ABS7K0W9</accession>
<dbReference type="PROSITE" id="PS50801">
    <property type="entry name" value="STAS"/>
    <property type="match status" value="1"/>
</dbReference>
<evidence type="ECO:0000259" key="1">
    <source>
        <dbReference type="PROSITE" id="PS50801"/>
    </source>
</evidence>
<proteinExistence type="predicted"/>
<evidence type="ECO:0000313" key="3">
    <source>
        <dbReference type="Proteomes" id="UP000769780"/>
    </source>
</evidence>
<dbReference type="CDD" id="cd07041">
    <property type="entry name" value="STAS_RsbR_RsbS_like"/>
    <property type="match status" value="1"/>
</dbReference>
<dbReference type="EMBL" id="JACWFH010000007">
    <property type="protein sequence ID" value="MBY0095858.1"/>
    <property type="molecule type" value="Genomic_DNA"/>
</dbReference>
<dbReference type="InterPro" id="IPR036513">
    <property type="entry name" value="STAS_dom_sf"/>
</dbReference>
<evidence type="ECO:0000313" key="2">
    <source>
        <dbReference type="EMBL" id="MBY0095858.1"/>
    </source>
</evidence>
<dbReference type="Pfam" id="PF01740">
    <property type="entry name" value="STAS"/>
    <property type="match status" value="1"/>
</dbReference>
<gene>
    <name evidence="2" type="ORF">H0185_03445</name>
</gene>
<keyword evidence="3" id="KW-1185">Reference proteome</keyword>
<dbReference type="InterPro" id="IPR051932">
    <property type="entry name" value="Bact_StressResp_Reg"/>
</dbReference>
<dbReference type="SUPFAM" id="SSF52091">
    <property type="entry name" value="SpoIIaa-like"/>
    <property type="match status" value="1"/>
</dbReference>